<keyword evidence="1" id="KW-0472">Membrane</keyword>
<keyword evidence="4" id="KW-1185">Reference proteome</keyword>
<keyword evidence="2" id="KW-0732">Signal</keyword>
<evidence type="ECO:0000256" key="1">
    <source>
        <dbReference type="SAM" id="Phobius"/>
    </source>
</evidence>
<dbReference type="Proteomes" id="UP000822688">
    <property type="component" value="Chromosome 2"/>
</dbReference>
<keyword evidence="1" id="KW-1133">Transmembrane helix</keyword>
<organism evidence="3 4">
    <name type="scientific">Ceratodon purpureus</name>
    <name type="common">Fire moss</name>
    <name type="synonym">Dicranum purpureum</name>
    <dbReference type="NCBI Taxonomy" id="3225"/>
    <lineage>
        <taxon>Eukaryota</taxon>
        <taxon>Viridiplantae</taxon>
        <taxon>Streptophyta</taxon>
        <taxon>Embryophyta</taxon>
        <taxon>Bryophyta</taxon>
        <taxon>Bryophytina</taxon>
        <taxon>Bryopsida</taxon>
        <taxon>Dicranidae</taxon>
        <taxon>Pseudoditrichales</taxon>
        <taxon>Ditrichaceae</taxon>
        <taxon>Ceratodon</taxon>
    </lineage>
</organism>
<keyword evidence="1" id="KW-0812">Transmembrane</keyword>
<gene>
    <name evidence="3" type="ORF">KC19_2G020900</name>
</gene>
<evidence type="ECO:0000256" key="2">
    <source>
        <dbReference type="SAM" id="SignalP"/>
    </source>
</evidence>
<proteinExistence type="predicted"/>
<dbReference type="AlphaFoldDB" id="A0A8T0IRZ1"/>
<comment type="caution">
    <text evidence="3">The sequence shown here is derived from an EMBL/GenBank/DDBJ whole genome shotgun (WGS) entry which is preliminary data.</text>
</comment>
<feature type="signal peptide" evidence="2">
    <location>
        <begin position="1"/>
        <end position="22"/>
    </location>
</feature>
<evidence type="ECO:0000313" key="3">
    <source>
        <dbReference type="EMBL" id="KAG0585561.1"/>
    </source>
</evidence>
<protein>
    <submittedName>
        <fullName evidence="3">Uncharacterized protein</fullName>
    </submittedName>
</protein>
<reference evidence="3" key="1">
    <citation type="submission" date="2020-06" db="EMBL/GenBank/DDBJ databases">
        <title>WGS assembly of Ceratodon purpureus strain R40.</title>
        <authorList>
            <person name="Carey S.B."/>
            <person name="Jenkins J."/>
            <person name="Shu S."/>
            <person name="Lovell J.T."/>
            <person name="Sreedasyam A."/>
            <person name="Maumus F."/>
            <person name="Tiley G.P."/>
            <person name="Fernandez-Pozo N."/>
            <person name="Barry K."/>
            <person name="Chen C."/>
            <person name="Wang M."/>
            <person name="Lipzen A."/>
            <person name="Daum C."/>
            <person name="Saski C.A."/>
            <person name="Payton A.C."/>
            <person name="Mcbreen J.C."/>
            <person name="Conrad R.E."/>
            <person name="Kollar L.M."/>
            <person name="Olsson S."/>
            <person name="Huttunen S."/>
            <person name="Landis J.B."/>
            <person name="Wickett N.J."/>
            <person name="Johnson M.G."/>
            <person name="Rensing S.A."/>
            <person name="Grimwood J."/>
            <person name="Schmutz J."/>
            <person name="Mcdaniel S.F."/>
        </authorList>
    </citation>
    <scope>NUCLEOTIDE SEQUENCE</scope>
    <source>
        <strain evidence="3">R40</strain>
    </source>
</reference>
<accession>A0A8T0IRZ1</accession>
<feature type="non-terminal residue" evidence="3">
    <location>
        <position position="259"/>
    </location>
</feature>
<feature type="non-terminal residue" evidence="3">
    <location>
        <position position="1"/>
    </location>
</feature>
<name>A0A8T0IRZ1_CERPU</name>
<dbReference type="EMBL" id="CM026422">
    <property type="protein sequence ID" value="KAG0585561.1"/>
    <property type="molecule type" value="Genomic_DNA"/>
</dbReference>
<feature type="transmembrane region" description="Helical" evidence="1">
    <location>
        <begin position="207"/>
        <end position="232"/>
    </location>
</feature>
<sequence>FSILRFVLYIAVLLGLHNFSSLYVLQEAGEEFEFPIVQAQLENPGGSRAWMQEEFVALKEIAIWERPVDHLRLFYPGGKPKGSGVFKHDYIVIKLACEEFFTVEKEAVAGKYVKFTRGIGIQRGATRRFNMELRGATVPVVELGHVLDEEGHGYDILSENCWFYAFKTTKSVIELCGRDPNLEREKRASLLKDLERLEKVKRTDPDAILIFGGFVVPVLFIAVNMAIIGVTARYKPWWLRWLRRLLQCDNPYWYPHSNL</sequence>
<evidence type="ECO:0000313" key="4">
    <source>
        <dbReference type="Proteomes" id="UP000822688"/>
    </source>
</evidence>
<feature type="chain" id="PRO_5035950214" evidence="2">
    <location>
        <begin position="23"/>
        <end position="259"/>
    </location>
</feature>